<dbReference type="InterPro" id="IPR003428">
    <property type="entry name" value="MAM33"/>
</dbReference>
<gene>
    <name evidence="3" type="ORF">B4U79_03856</name>
</gene>
<dbReference type="GO" id="GO:0042256">
    <property type="term" value="P:cytosolic ribosome assembly"/>
    <property type="evidence" value="ECO:0007669"/>
    <property type="project" value="TreeGrafter"/>
</dbReference>
<dbReference type="OrthoDB" id="278212at2759"/>
<dbReference type="PANTHER" id="PTHR10826">
    <property type="entry name" value="COMPLEMENT COMPONENT 1"/>
    <property type="match status" value="1"/>
</dbReference>
<protein>
    <submittedName>
        <fullName evidence="3">Complement component 1 Q subcomponent-binding protein-like protein</fullName>
    </submittedName>
</protein>
<evidence type="ECO:0000313" key="3">
    <source>
        <dbReference type="EMBL" id="RWS01721.1"/>
    </source>
</evidence>
<name>A0A443QFC2_9ACAR</name>
<dbReference type="SUPFAM" id="SSF54529">
    <property type="entry name" value="Mitochondrial glycoprotein MAM33-like"/>
    <property type="match status" value="1"/>
</dbReference>
<dbReference type="EMBL" id="NCKU01008725">
    <property type="protein sequence ID" value="RWS01721.1"/>
    <property type="molecule type" value="Genomic_DNA"/>
</dbReference>
<evidence type="ECO:0000256" key="2">
    <source>
        <dbReference type="SAM" id="MobiDB-lite"/>
    </source>
</evidence>
<dbReference type="Pfam" id="PF02330">
    <property type="entry name" value="MAM33"/>
    <property type="match status" value="1"/>
</dbReference>
<comment type="caution">
    <text evidence="3">The sequence shown here is derived from an EMBL/GenBank/DDBJ whole genome shotgun (WGS) entry which is preliminary data.</text>
</comment>
<evidence type="ECO:0000256" key="1">
    <source>
        <dbReference type="ARBA" id="ARBA00005457"/>
    </source>
</evidence>
<accession>A0A443QFC2</accession>
<feature type="region of interest" description="Disordered" evidence="2">
    <location>
        <begin position="66"/>
        <end position="93"/>
    </location>
</feature>
<keyword evidence="4" id="KW-1185">Reference proteome</keyword>
<dbReference type="PANTHER" id="PTHR10826:SF1">
    <property type="entry name" value="COMPLEMENT COMPONENT 1 Q SUBCOMPONENT-BINDING PROTEIN, MITOCHONDRIAL"/>
    <property type="match status" value="1"/>
</dbReference>
<sequence length="216" mass="24912">MKADKDLSVFLEKEIDLEQNMSKKTPQTDSRVPGFEVHEDGSNLTLTRKLNDETITVKLNINASVDPEESEMPEDYNPQTEEAPHLGELKSKPDFNVEIRKPNGRTLVLSCSFYRGPPEENENEGETGTPEDLFQIENFYILNQDDVIKENQPRDNVYVGDGEIIDGEMYELLMNYLDERGVTNEFAEHLIEYCTHYEHKQYINLLSNLKSFIEGK</sequence>
<feature type="compositionally biased region" description="Basic and acidic residues" evidence="2">
    <location>
        <begin position="82"/>
        <end position="93"/>
    </location>
</feature>
<dbReference type="InterPro" id="IPR036561">
    <property type="entry name" value="MAM33_sf"/>
</dbReference>
<organism evidence="3 4">
    <name type="scientific">Dinothrombium tinctorium</name>
    <dbReference type="NCBI Taxonomy" id="1965070"/>
    <lineage>
        <taxon>Eukaryota</taxon>
        <taxon>Metazoa</taxon>
        <taxon>Ecdysozoa</taxon>
        <taxon>Arthropoda</taxon>
        <taxon>Chelicerata</taxon>
        <taxon>Arachnida</taxon>
        <taxon>Acari</taxon>
        <taxon>Acariformes</taxon>
        <taxon>Trombidiformes</taxon>
        <taxon>Prostigmata</taxon>
        <taxon>Anystina</taxon>
        <taxon>Parasitengona</taxon>
        <taxon>Trombidioidea</taxon>
        <taxon>Trombidiidae</taxon>
        <taxon>Dinothrombium</taxon>
    </lineage>
</organism>
<dbReference type="STRING" id="1965070.A0A443QFC2"/>
<dbReference type="AlphaFoldDB" id="A0A443QFC2"/>
<feature type="compositionally biased region" description="Polar residues" evidence="2">
    <location>
        <begin position="19"/>
        <end position="30"/>
    </location>
</feature>
<evidence type="ECO:0000313" key="4">
    <source>
        <dbReference type="Proteomes" id="UP000285301"/>
    </source>
</evidence>
<comment type="similarity">
    <text evidence="1">Belongs to the MAM33 family.</text>
</comment>
<proteinExistence type="inferred from homology"/>
<dbReference type="GO" id="GO:0005759">
    <property type="term" value="C:mitochondrial matrix"/>
    <property type="evidence" value="ECO:0007669"/>
    <property type="project" value="InterPro"/>
</dbReference>
<dbReference type="Gene3D" id="3.10.280.10">
    <property type="entry name" value="Mitochondrial glycoprotein"/>
    <property type="match status" value="1"/>
</dbReference>
<feature type="region of interest" description="Disordered" evidence="2">
    <location>
        <begin position="18"/>
        <end position="38"/>
    </location>
</feature>
<reference evidence="3 4" key="1">
    <citation type="journal article" date="2018" name="Gigascience">
        <title>Genomes of trombidid mites reveal novel predicted allergens and laterally-transferred genes associated with secondary metabolism.</title>
        <authorList>
            <person name="Dong X."/>
            <person name="Chaisiri K."/>
            <person name="Xia D."/>
            <person name="Armstrong S.D."/>
            <person name="Fang Y."/>
            <person name="Donnelly M.J."/>
            <person name="Kadowaki T."/>
            <person name="McGarry J.W."/>
            <person name="Darby A.C."/>
            <person name="Makepeace B.L."/>
        </authorList>
    </citation>
    <scope>NUCLEOTIDE SEQUENCE [LARGE SCALE GENOMIC DNA]</scope>
    <source>
        <strain evidence="3">UoL-WK</strain>
    </source>
</reference>
<dbReference type="Proteomes" id="UP000285301">
    <property type="component" value="Unassembled WGS sequence"/>
</dbReference>